<dbReference type="Proteomes" id="UP000001357">
    <property type="component" value="Unassembled WGS sequence"/>
</dbReference>
<dbReference type="GeneID" id="5887477"/>
<dbReference type="InParanoid" id="A9UQB1"/>
<dbReference type="InterPro" id="IPR006553">
    <property type="entry name" value="Leu-rich_rpt_Cys-con_subtyp"/>
</dbReference>
<dbReference type="PROSITE" id="PS50181">
    <property type="entry name" value="FBOX"/>
    <property type="match status" value="1"/>
</dbReference>
<keyword evidence="3" id="KW-1185">Reference proteome</keyword>
<dbReference type="InterPro" id="IPR001810">
    <property type="entry name" value="F-box_dom"/>
</dbReference>
<dbReference type="OMA" id="EYLVLAW"/>
<dbReference type="FunFam" id="3.80.10.10:FF:001667">
    <property type="entry name" value="F-box/LRR-repeat protein 20 isoform X1"/>
    <property type="match status" value="1"/>
</dbReference>
<accession>A9UQB1</accession>
<dbReference type="SMART" id="SM00367">
    <property type="entry name" value="LRR_CC"/>
    <property type="match status" value="3"/>
</dbReference>
<reference evidence="2 3" key="1">
    <citation type="journal article" date="2008" name="Nature">
        <title>The genome of the choanoflagellate Monosiga brevicollis and the origin of metazoans.</title>
        <authorList>
            <consortium name="JGI Sequencing"/>
            <person name="King N."/>
            <person name="Westbrook M.J."/>
            <person name="Young S.L."/>
            <person name="Kuo A."/>
            <person name="Abedin M."/>
            <person name="Chapman J."/>
            <person name="Fairclough S."/>
            <person name="Hellsten U."/>
            <person name="Isogai Y."/>
            <person name="Letunic I."/>
            <person name="Marr M."/>
            <person name="Pincus D."/>
            <person name="Putnam N."/>
            <person name="Rokas A."/>
            <person name="Wright K.J."/>
            <person name="Zuzow R."/>
            <person name="Dirks W."/>
            <person name="Good M."/>
            <person name="Goodstein D."/>
            <person name="Lemons D."/>
            <person name="Li W."/>
            <person name="Lyons J.B."/>
            <person name="Morris A."/>
            <person name="Nichols S."/>
            <person name="Richter D.J."/>
            <person name="Salamov A."/>
            <person name="Bork P."/>
            <person name="Lim W.A."/>
            <person name="Manning G."/>
            <person name="Miller W.T."/>
            <person name="McGinnis W."/>
            <person name="Shapiro H."/>
            <person name="Tjian R."/>
            <person name="Grigoriev I.V."/>
            <person name="Rokhsar D."/>
        </authorList>
    </citation>
    <scope>NUCLEOTIDE SEQUENCE [LARGE SCALE GENOMIC DNA]</scope>
    <source>
        <strain evidence="3">MX1 / ATCC 50154</strain>
    </source>
</reference>
<dbReference type="SUPFAM" id="SSF52047">
    <property type="entry name" value="RNI-like"/>
    <property type="match status" value="1"/>
</dbReference>
<evidence type="ECO:0000313" key="3">
    <source>
        <dbReference type="Proteomes" id="UP000001357"/>
    </source>
</evidence>
<gene>
    <name evidence="2" type="ORF">MONBRDRAFT_30941</name>
</gene>
<sequence length="426" mass="47982">MVGLQDLPDDVLRRIFELLDLTTRCRLETLCRRFRDLLVTWPVHISGQEVPGLGMHAIRGILAQHRNVVSFSCQGMDIDELAPDLVHLLARKAPDLQELHMNFVDWSNAFDVPNALFTCLAYFPRLHTLALNGVRMEDCDISIDDNQLRSLRGLHLQAAGLCPQAVAVLLRFCKLQSLNLDDVLPLQDRDIITILTNNPDLESLLLDGDDTSSAVLPHLGALRRLRRLSISFCESFTELTPLHASEQLQWLRLRKLALCPSPRVCDLLHNLCNLTRLDLLEGVHVDDHVVAVLASRCLRLEYLVLAWCWQITDHGVQVLCRNLPQLRVLDLTGLKVLTDDCLSPLEDLACLPRLQELCFRYVNAVSNAKLLELTEGRPELVAIDYYGNSVTAVEDLDFGYFTRDIFADDLDVKIAATRAAVTRATS</sequence>
<dbReference type="InterPro" id="IPR036047">
    <property type="entry name" value="F-box-like_dom_sf"/>
</dbReference>
<dbReference type="InterPro" id="IPR032675">
    <property type="entry name" value="LRR_dom_sf"/>
</dbReference>
<feature type="domain" description="F-box" evidence="1">
    <location>
        <begin position="1"/>
        <end position="38"/>
    </location>
</feature>
<dbReference type="Pfam" id="PF25372">
    <property type="entry name" value="DUF7885"/>
    <property type="match status" value="1"/>
</dbReference>
<dbReference type="PANTHER" id="PTHR13318:SF95">
    <property type="entry name" value="F-BOX PROTEIN YLR352W"/>
    <property type="match status" value="1"/>
</dbReference>
<dbReference type="Gene3D" id="1.20.1280.50">
    <property type="match status" value="1"/>
</dbReference>
<dbReference type="eggNOG" id="KOG4341">
    <property type="taxonomic scope" value="Eukaryota"/>
</dbReference>
<dbReference type="AlphaFoldDB" id="A9UQB1"/>
<protein>
    <recommendedName>
        <fullName evidence="1">F-box domain-containing protein</fullName>
    </recommendedName>
</protein>
<organism evidence="2 3">
    <name type="scientific">Monosiga brevicollis</name>
    <name type="common">Choanoflagellate</name>
    <dbReference type="NCBI Taxonomy" id="81824"/>
    <lineage>
        <taxon>Eukaryota</taxon>
        <taxon>Choanoflagellata</taxon>
        <taxon>Craspedida</taxon>
        <taxon>Salpingoecidae</taxon>
        <taxon>Monosiga</taxon>
    </lineage>
</organism>
<dbReference type="EMBL" id="CH991543">
    <property type="protein sequence ID" value="EDQ92564.1"/>
    <property type="molecule type" value="Genomic_DNA"/>
</dbReference>
<name>A9UQB1_MONBE</name>
<dbReference type="FunCoup" id="A9UQB1">
    <property type="interactions" value="106"/>
</dbReference>
<dbReference type="CDD" id="cd09917">
    <property type="entry name" value="F-box_SF"/>
    <property type="match status" value="1"/>
</dbReference>
<dbReference type="RefSeq" id="XP_001742326.1">
    <property type="nucleotide sequence ID" value="XM_001742274.1"/>
</dbReference>
<evidence type="ECO:0000259" key="1">
    <source>
        <dbReference type="PROSITE" id="PS50181"/>
    </source>
</evidence>
<dbReference type="STRING" id="81824.A9UQB1"/>
<evidence type="ECO:0000313" key="2">
    <source>
        <dbReference type="EMBL" id="EDQ92564.1"/>
    </source>
</evidence>
<dbReference type="KEGG" id="mbr:MONBRDRAFT_30941"/>
<dbReference type="Pfam" id="PF00646">
    <property type="entry name" value="F-box"/>
    <property type="match status" value="1"/>
</dbReference>
<dbReference type="SUPFAM" id="SSF81383">
    <property type="entry name" value="F-box domain"/>
    <property type="match status" value="1"/>
</dbReference>
<dbReference type="Gene3D" id="3.80.10.10">
    <property type="entry name" value="Ribonuclease Inhibitor"/>
    <property type="match status" value="2"/>
</dbReference>
<proteinExistence type="predicted"/>
<dbReference type="InterPro" id="IPR057207">
    <property type="entry name" value="FBXL15_LRR"/>
</dbReference>
<dbReference type="PANTHER" id="PTHR13318">
    <property type="entry name" value="PARTNER OF PAIRED, ISOFORM B-RELATED"/>
    <property type="match status" value="1"/>
</dbReference>